<name>A0A3B0P4X1_9BACT</name>
<gene>
    <name evidence="1" type="ORF">NCTC10135_00482</name>
</gene>
<protein>
    <submittedName>
        <fullName evidence="1">Uncharacterized protein</fullName>
    </submittedName>
</protein>
<evidence type="ECO:0000313" key="1">
    <source>
        <dbReference type="EMBL" id="SYV89975.1"/>
    </source>
</evidence>
<feature type="non-terminal residue" evidence="1">
    <location>
        <position position="58"/>
    </location>
</feature>
<evidence type="ECO:0000313" key="2">
    <source>
        <dbReference type="Proteomes" id="UP000259864"/>
    </source>
</evidence>
<dbReference type="EMBL" id="LS991949">
    <property type="protein sequence ID" value="SYV89975.1"/>
    <property type="molecule type" value="Genomic_DNA"/>
</dbReference>
<dbReference type="Proteomes" id="UP000259864">
    <property type="component" value="Chromosome 1"/>
</dbReference>
<proteinExistence type="predicted"/>
<organism evidence="1 2">
    <name type="scientific">Metamycoplasma alkalescens</name>
    <dbReference type="NCBI Taxonomy" id="45363"/>
    <lineage>
        <taxon>Bacteria</taxon>
        <taxon>Bacillati</taxon>
        <taxon>Mycoplasmatota</taxon>
        <taxon>Mycoplasmoidales</taxon>
        <taxon>Metamycoplasmataceae</taxon>
        <taxon>Metamycoplasma</taxon>
    </lineage>
</organism>
<dbReference type="KEGG" id="mala:NCTC10135_00482"/>
<dbReference type="AlphaFoldDB" id="A0A3B0P4X1"/>
<accession>A0A3B0P4X1</accession>
<reference evidence="2" key="1">
    <citation type="submission" date="2018-06" db="EMBL/GenBank/DDBJ databases">
        <authorList>
            <consortium name="Pathogen Informatics"/>
        </authorList>
    </citation>
    <scope>NUCLEOTIDE SEQUENCE [LARGE SCALE GENOMIC DNA]</scope>
    <source>
        <strain evidence="2">NCTC10135</strain>
    </source>
</reference>
<sequence length="58" mass="6509">MYKARNNVLSILSLLLPNTSDKIIPKIVLNKNNAIGIPNNQSVPKIEFFIAIRIGFGW</sequence>